<proteinExistence type="predicted"/>
<evidence type="ECO:0000256" key="1">
    <source>
        <dbReference type="SAM" id="MobiDB-lite"/>
    </source>
</evidence>
<accession>A0ABT2AEL0</accession>
<organism evidence="3 4">
    <name type="scientific">Massilia norwichensis</name>
    <dbReference type="NCBI Taxonomy" id="1442366"/>
    <lineage>
        <taxon>Bacteria</taxon>
        <taxon>Pseudomonadati</taxon>
        <taxon>Pseudomonadota</taxon>
        <taxon>Betaproteobacteria</taxon>
        <taxon>Burkholderiales</taxon>
        <taxon>Oxalobacteraceae</taxon>
        <taxon>Telluria group</taxon>
        <taxon>Massilia</taxon>
    </lineage>
</organism>
<feature type="compositionally biased region" description="Basic and acidic residues" evidence="1">
    <location>
        <begin position="102"/>
        <end position="124"/>
    </location>
</feature>
<name>A0ABT2AEL0_9BURK</name>
<reference evidence="3 4" key="1">
    <citation type="submission" date="2022-08" db="EMBL/GenBank/DDBJ databases">
        <title>Reclassification of Massilia species as members of the genera Telluria, Duganella, Pseudoduganella, Mokoshia gen. nov. and Zemynaea gen. nov. using orthogonal and non-orthogonal genome-based approaches.</title>
        <authorList>
            <person name="Bowman J.P."/>
        </authorList>
    </citation>
    <scope>NUCLEOTIDE SEQUENCE [LARGE SCALE GENOMIC DNA]</scope>
    <source>
        <strain evidence="3 4">LMG 28164</strain>
    </source>
</reference>
<feature type="signal peptide" evidence="2">
    <location>
        <begin position="1"/>
        <end position="25"/>
    </location>
</feature>
<evidence type="ECO:0000313" key="4">
    <source>
        <dbReference type="Proteomes" id="UP001205560"/>
    </source>
</evidence>
<sequence>MKRILCAAAAALISTAAFVPAQAFAKGDVLVVRTAPPAPRHEVVPHARRGYEWAPGYWNWNGHRYVWQKGHFEKVRKGYSYHRPEWRQGANGWTLDRGGWQRGDRDGDGVRNRFDDHPNNPHRS</sequence>
<keyword evidence="2" id="KW-0732">Signal</keyword>
<dbReference type="RefSeq" id="WP_258848399.1">
    <property type="nucleotide sequence ID" value="NZ_JANUGX010000057.1"/>
</dbReference>
<feature type="region of interest" description="Disordered" evidence="1">
    <location>
        <begin position="89"/>
        <end position="124"/>
    </location>
</feature>
<gene>
    <name evidence="3" type="ORF">NX782_25960</name>
</gene>
<dbReference type="Proteomes" id="UP001205560">
    <property type="component" value="Unassembled WGS sequence"/>
</dbReference>
<feature type="chain" id="PRO_5047215088" evidence="2">
    <location>
        <begin position="26"/>
        <end position="124"/>
    </location>
</feature>
<evidence type="ECO:0000313" key="3">
    <source>
        <dbReference type="EMBL" id="MCS0592631.1"/>
    </source>
</evidence>
<dbReference type="Pfam" id="PF12779">
    <property type="entry name" value="WXXGXW"/>
    <property type="match status" value="1"/>
</dbReference>
<comment type="caution">
    <text evidence="3">The sequence shown here is derived from an EMBL/GenBank/DDBJ whole genome shotgun (WGS) entry which is preliminary data.</text>
</comment>
<evidence type="ECO:0000256" key="2">
    <source>
        <dbReference type="SAM" id="SignalP"/>
    </source>
</evidence>
<keyword evidence="4" id="KW-1185">Reference proteome</keyword>
<protein>
    <submittedName>
        <fullName evidence="3">Uncharacterized protein</fullName>
    </submittedName>
</protein>
<dbReference type="EMBL" id="JANUGX010000057">
    <property type="protein sequence ID" value="MCS0592631.1"/>
    <property type="molecule type" value="Genomic_DNA"/>
</dbReference>
<dbReference type="InterPro" id="IPR024447">
    <property type="entry name" value="YXWGXW_rpt"/>
</dbReference>